<organism evidence="1 2">
    <name type="scientific">Mya arenaria</name>
    <name type="common">Soft-shell clam</name>
    <dbReference type="NCBI Taxonomy" id="6604"/>
    <lineage>
        <taxon>Eukaryota</taxon>
        <taxon>Metazoa</taxon>
        <taxon>Spiralia</taxon>
        <taxon>Lophotrochozoa</taxon>
        <taxon>Mollusca</taxon>
        <taxon>Bivalvia</taxon>
        <taxon>Autobranchia</taxon>
        <taxon>Heteroconchia</taxon>
        <taxon>Euheterodonta</taxon>
        <taxon>Imparidentia</taxon>
        <taxon>Neoheterodontei</taxon>
        <taxon>Myida</taxon>
        <taxon>Myoidea</taxon>
        <taxon>Myidae</taxon>
        <taxon>Mya</taxon>
    </lineage>
</organism>
<evidence type="ECO:0000313" key="1">
    <source>
        <dbReference type="EMBL" id="WAR27912.1"/>
    </source>
</evidence>
<protein>
    <submittedName>
        <fullName evidence="1">Uncharacterized protein</fullName>
    </submittedName>
</protein>
<proteinExistence type="predicted"/>
<evidence type="ECO:0000313" key="2">
    <source>
        <dbReference type="Proteomes" id="UP001164746"/>
    </source>
</evidence>
<dbReference type="EMBL" id="CP111026">
    <property type="protein sequence ID" value="WAR27912.1"/>
    <property type="molecule type" value="Genomic_DNA"/>
</dbReference>
<name>A0ABY7G3L6_MYAAR</name>
<keyword evidence="2" id="KW-1185">Reference proteome</keyword>
<gene>
    <name evidence="1" type="ORF">MAR_013616</name>
</gene>
<dbReference type="Proteomes" id="UP001164746">
    <property type="component" value="Chromosome 15"/>
</dbReference>
<accession>A0ABY7G3L6</accession>
<reference evidence="1" key="1">
    <citation type="submission" date="2022-11" db="EMBL/GenBank/DDBJ databases">
        <title>Centuries of genome instability and evolution in soft-shell clam transmissible cancer (bioRxiv).</title>
        <authorList>
            <person name="Hart S.F.M."/>
            <person name="Yonemitsu M.A."/>
            <person name="Giersch R.M."/>
            <person name="Beal B.F."/>
            <person name="Arriagada G."/>
            <person name="Davis B.W."/>
            <person name="Ostrander E.A."/>
            <person name="Goff S.P."/>
            <person name="Metzger M.J."/>
        </authorList>
    </citation>
    <scope>NUCLEOTIDE SEQUENCE</scope>
    <source>
        <strain evidence="1">MELC-2E11</strain>
        <tissue evidence="1">Siphon/mantle</tissue>
    </source>
</reference>
<sequence length="45" mass="5057">MQPTCVCHVMNCKVSLGSPLLHLKTSTDYGLRRTNLHAVLQLTEF</sequence>